<evidence type="ECO:0000259" key="6">
    <source>
        <dbReference type="Pfam" id="PF09084"/>
    </source>
</evidence>
<dbReference type="SUPFAM" id="SSF53850">
    <property type="entry name" value="Periplasmic binding protein-like II"/>
    <property type="match status" value="1"/>
</dbReference>
<dbReference type="GO" id="GO:0042597">
    <property type="term" value="C:periplasmic space"/>
    <property type="evidence" value="ECO:0007669"/>
    <property type="project" value="UniProtKB-SubCell"/>
</dbReference>
<dbReference type="InterPro" id="IPR015168">
    <property type="entry name" value="SsuA/THI5"/>
</dbReference>
<protein>
    <submittedName>
        <fullName evidence="7">NitT/TauT family transport system substrate-binding protein</fullName>
    </submittedName>
</protein>
<dbReference type="Gene3D" id="3.40.190.10">
    <property type="entry name" value="Periplasmic binding protein-like II"/>
    <property type="match status" value="2"/>
</dbReference>
<feature type="region of interest" description="Disordered" evidence="4">
    <location>
        <begin position="23"/>
        <end position="50"/>
    </location>
</feature>
<dbReference type="PANTHER" id="PTHR30024:SF47">
    <property type="entry name" value="TAURINE-BINDING PERIPLASMIC PROTEIN"/>
    <property type="match status" value="1"/>
</dbReference>
<comment type="caution">
    <text evidence="7">The sequence shown here is derived from an EMBL/GenBank/DDBJ whole genome shotgun (WGS) entry which is preliminary data.</text>
</comment>
<sequence>MKRIKMLAAVLPLSLALFACQGQGSGDSKNSGTDTAKEGSAKAEDGSKAEGKDKKEVIKINWARDNSGNAFQELAMEKGWFKDEGIEITQKPFDASNDATTALLSGNIDIFSNYGTNGPLQTLAAGEDLQIVGGYMATGCMPIITRTDNYDWTGVESLVGKTVAADASDYTIGGALLEKGYDPKTDVKWVHYPNYSDMTAAVIKGEVDYAVVGTSRNYEVQQQPNLKVVSYKSDLMPWYSCCRMVVTSKYFEENKDVVKKIIKVLLRAQAYYEKSPENKAEVKKIVAKRMNVTEDYLDSYMDNEHFRISVDPLKHEVERAWNILGETGFLSEGWDKIKVDDHIQNDLYYEALEEAKEAYGSENPEFYEKMEKFYQEHNA</sequence>
<feature type="compositionally biased region" description="Basic and acidic residues" evidence="4">
    <location>
        <begin position="35"/>
        <end position="50"/>
    </location>
</feature>
<dbReference type="EMBL" id="JACHHH010000005">
    <property type="protein sequence ID" value="MBB6041309.1"/>
    <property type="molecule type" value="Genomic_DNA"/>
</dbReference>
<evidence type="ECO:0000256" key="1">
    <source>
        <dbReference type="ARBA" id="ARBA00004418"/>
    </source>
</evidence>
<evidence type="ECO:0000313" key="8">
    <source>
        <dbReference type="Proteomes" id="UP000522163"/>
    </source>
</evidence>
<proteinExistence type="inferred from homology"/>
<feature type="signal peptide" evidence="5">
    <location>
        <begin position="1"/>
        <end position="19"/>
    </location>
</feature>
<keyword evidence="3 5" id="KW-0732">Signal</keyword>
<dbReference type="Proteomes" id="UP000522163">
    <property type="component" value="Unassembled WGS sequence"/>
</dbReference>
<feature type="chain" id="PRO_5039587850" evidence="5">
    <location>
        <begin position="20"/>
        <end position="379"/>
    </location>
</feature>
<dbReference type="PROSITE" id="PS51257">
    <property type="entry name" value="PROKAR_LIPOPROTEIN"/>
    <property type="match status" value="1"/>
</dbReference>
<dbReference type="GeneID" id="85014829"/>
<evidence type="ECO:0000256" key="5">
    <source>
        <dbReference type="SAM" id="SignalP"/>
    </source>
</evidence>
<name>A0A7W9SFN1_9FIRM</name>
<evidence type="ECO:0000256" key="3">
    <source>
        <dbReference type="ARBA" id="ARBA00022729"/>
    </source>
</evidence>
<evidence type="ECO:0000313" key="7">
    <source>
        <dbReference type="EMBL" id="MBB6041309.1"/>
    </source>
</evidence>
<dbReference type="Pfam" id="PF09084">
    <property type="entry name" value="NMT1"/>
    <property type="match status" value="1"/>
</dbReference>
<feature type="domain" description="SsuA/THI5-like" evidence="6">
    <location>
        <begin position="74"/>
        <end position="278"/>
    </location>
</feature>
<reference evidence="7 8" key="1">
    <citation type="submission" date="2020-08" db="EMBL/GenBank/DDBJ databases">
        <title>Genomic Encyclopedia of Type Strains, Phase IV (KMG-IV): sequencing the most valuable type-strain genomes for metagenomic binning, comparative biology and taxonomic classification.</title>
        <authorList>
            <person name="Goeker M."/>
        </authorList>
    </citation>
    <scope>NUCLEOTIDE SEQUENCE [LARGE SCALE GENOMIC DNA]</scope>
    <source>
        <strain evidence="7 8">DSM 17245</strain>
    </source>
</reference>
<evidence type="ECO:0000256" key="2">
    <source>
        <dbReference type="ARBA" id="ARBA00010742"/>
    </source>
</evidence>
<dbReference type="AlphaFoldDB" id="A0A7W9SFN1"/>
<dbReference type="RefSeq" id="WP_183683920.1">
    <property type="nucleotide sequence ID" value="NZ_JACHHH010000005.1"/>
</dbReference>
<evidence type="ECO:0000256" key="4">
    <source>
        <dbReference type="SAM" id="MobiDB-lite"/>
    </source>
</evidence>
<dbReference type="PANTHER" id="PTHR30024">
    <property type="entry name" value="ALIPHATIC SULFONATES-BINDING PROTEIN-RELATED"/>
    <property type="match status" value="1"/>
</dbReference>
<organism evidence="7 8">
    <name type="scientific">Oribacterium sinus</name>
    <dbReference type="NCBI Taxonomy" id="237576"/>
    <lineage>
        <taxon>Bacteria</taxon>
        <taxon>Bacillati</taxon>
        <taxon>Bacillota</taxon>
        <taxon>Clostridia</taxon>
        <taxon>Lachnospirales</taxon>
        <taxon>Lachnospiraceae</taxon>
        <taxon>Oribacterium</taxon>
    </lineage>
</organism>
<accession>A0A7W9SFN1</accession>
<comment type="similarity">
    <text evidence="2">Belongs to the bacterial solute-binding protein SsuA/TauA family.</text>
</comment>
<gene>
    <name evidence="7" type="ORF">HNQ46_001286</name>
</gene>
<comment type="subcellular location">
    <subcellularLocation>
        <location evidence="1">Periplasm</location>
    </subcellularLocation>
</comment>